<evidence type="ECO:0000313" key="3">
    <source>
        <dbReference type="Proteomes" id="UP001249851"/>
    </source>
</evidence>
<feature type="compositionally biased region" description="Basic residues" evidence="1">
    <location>
        <begin position="155"/>
        <end position="166"/>
    </location>
</feature>
<organism evidence="2 3">
    <name type="scientific">Acropora cervicornis</name>
    <name type="common">Staghorn coral</name>
    <dbReference type="NCBI Taxonomy" id="6130"/>
    <lineage>
        <taxon>Eukaryota</taxon>
        <taxon>Metazoa</taxon>
        <taxon>Cnidaria</taxon>
        <taxon>Anthozoa</taxon>
        <taxon>Hexacorallia</taxon>
        <taxon>Scleractinia</taxon>
        <taxon>Astrocoeniina</taxon>
        <taxon>Acroporidae</taxon>
        <taxon>Acropora</taxon>
    </lineage>
</organism>
<keyword evidence="3" id="KW-1185">Reference proteome</keyword>
<evidence type="ECO:0000313" key="2">
    <source>
        <dbReference type="EMBL" id="KAK2551958.1"/>
    </source>
</evidence>
<proteinExistence type="predicted"/>
<dbReference type="EMBL" id="JARQWQ010000091">
    <property type="protein sequence ID" value="KAK2551958.1"/>
    <property type="molecule type" value="Genomic_DNA"/>
</dbReference>
<sequence>MAPFRWPETRHDLALAKEVAQYMPEKPQEWDDIAKRLTEVFSTEVKQVELKGRGCRERMDRILDRYKEEDAKALKRSGTEEEFTELNQLCEDILAFRRDTAELKRKEEEDRKKGEEMRKAAVERLAKHRSDKSVSESDSSDSAGSDSDHSTATKGRPKKKTKRRCSKMSAMEMLANKYSQKAEFKKEELDVRRMQLEFAKEKNAAEAEERRKKMQLCGMCTVACAANFTFAA</sequence>
<comment type="caution">
    <text evidence="2">The sequence shown here is derived from an EMBL/GenBank/DDBJ whole genome shotgun (WGS) entry which is preliminary data.</text>
</comment>
<dbReference type="PANTHER" id="PTHR37558">
    <property type="entry name" value="HTH CENPB-TYPE DOMAIN-CONTAINING PROTEIN"/>
    <property type="match status" value="1"/>
</dbReference>
<feature type="region of interest" description="Disordered" evidence="1">
    <location>
        <begin position="101"/>
        <end position="166"/>
    </location>
</feature>
<dbReference type="Proteomes" id="UP001249851">
    <property type="component" value="Unassembled WGS sequence"/>
</dbReference>
<dbReference type="PANTHER" id="PTHR37558:SF1">
    <property type="entry name" value="HTH CENPB-TYPE DOMAIN-CONTAINING PROTEIN"/>
    <property type="match status" value="1"/>
</dbReference>
<protein>
    <submittedName>
        <fullName evidence="2">Uncharacterized protein</fullName>
    </submittedName>
</protein>
<name>A0AAD9UVY4_ACRCE</name>
<feature type="compositionally biased region" description="Basic and acidic residues" evidence="1">
    <location>
        <begin position="101"/>
        <end position="125"/>
    </location>
</feature>
<reference evidence="2" key="1">
    <citation type="journal article" date="2023" name="G3 (Bethesda)">
        <title>Whole genome assembly and annotation of the endangered Caribbean coral Acropora cervicornis.</title>
        <authorList>
            <person name="Selwyn J.D."/>
            <person name="Vollmer S.V."/>
        </authorList>
    </citation>
    <scope>NUCLEOTIDE SEQUENCE</scope>
    <source>
        <strain evidence="2">K2</strain>
    </source>
</reference>
<accession>A0AAD9UVY4</accession>
<gene>
    <name evidence="2" type="ORF">P5673_026954</name>
</gene>
<dbReference type="AlphaFoldDB" id="A0AAD9UVY4"/>
<feature type="compositionally biased region" description="Low complexity" evidence="1">
    <location>
        <begin position="136"/>
        <end position="145"/>
    </location>
</feature>
<reference evidence="2" key="2">
    <citation type="journal article" date="2023" name="Science">
        <title>Genomic signatures of disease resistance in endangered staghorn corals.</title>
        <authorList>
            <person name="Vollmer S.V."/>
            <person name="Selwyn J.D."/>
            <person name="Despard B.A."/>
            <person name="Roesel C.L."/>
        </authorList>
    </citation>
    <scope>NUCLEOTIDE SEQUENCE</scope>
    <source>
        <strain evidence="2">K2</strain>
    </source>
</reference>
<evidence type="ECO:0000256" key="1">
    <source>
        <dbReference type="SAM" id="MobiDB-lite"/>
    </source>
</evidence>